<keyword evidence="1 6" id="KW-1277">Toxin-antitoxin system</keyword>
<feature type="active site" description="Proton acceptor" evidence="6">
    <location>
        <position position="52"/>
    </location>
</feature>
<dbReference type="RefSeq" id="WP_044227828.1">
    <property type="nucleotide sequence ID" value="NZ_CAKZLC010000203.1"/>
</dbReference>
<dbReference type="Pfam" id="PF14487">
    <property type="entry name" value="DarT"/>
    <property type="match status" value="1"/>
</dbReference>
<evidence type="ECO:0000256" key="2">
    <source>
        <dbReference type="ARBA" id="ARBA00022676"/>
    </source>
</evidence>
<keyword evidence="4 6" id="KW-0548">Nucleotidyltransferase</keyword>
<comment type="similarity">
    <text evidence="6">Belongs to the DarT ADP-ribosyltransferase family.</text>
</comment>
<keyword evidence="5 6" id="KW-0238">DNA-binding</keyword>
<gene>
    <name evidence="8" type="ORF">IX84_26945</name>
</gene>
<feature type="domain" description="DarT" evidence="7">
    <location>
        <begin position="9"/>
        <end position="214"/>
    </location>
</feature>
<keyword evidence="9" id="KW-1185">Reference proteome</keyword>
<dbReference type="GO" id="GO:0003677">
    <property type="term" value="F:DNA binding"/>
    <property type="evidence" value="ECO:0007669"/>
    <property type="project" value="UniProtKB-UniRule"/>
</dbReference>
<comment type="caution">
    <text evidence="8">The sequence shown here is derived from an EMBL/GenBank/DDBJ whole genome shotgun (WGS) entry which is preliminary data.</text>
</comment>
<keyword evidence="3 6" id="KW-0808">Transferase</keyword>
<proteinExistence type="inferred from homology"/>
<evidence type="ECO:0000256" key="5">
    <source>
        <dbReference type="ARBA" id="ARBA00023125"/>
    </source>
</evidence>
<evidence type="ECO:0000313" key="9">
    <source>
        <dbReference type="Proteomes" id="UP000029736"/>
    </source>
</evidence>
<dbReference type="OrthoDB" id="9813972at2"/>
<dbReference type="Proteomes" id="UP000029736">
    <property type="component" value="Unassembled WGS sequence"/>
</dbReference>
<reference evidence="8 9" key="1">
    <citation type="journal article" date="2014" name="Int. J. Syst. Evol. Microbiol.">
        <title>Phaeodactylibacter xiamenensis gen. nov., sp. nov., a member of the family Saprospiraceae isolated from the marine alga Phaeodactylum tricornutum.</title>
        <authorList>
            <person name="Chen Z.Jr."/>
            <person name="Lei X."/>
            <person name="Lai Q."/>
            <person name="Li Y."/>
            <person name="Zhang B."/>
            <person name="Zhang J."/>
            <person name="Zhang H."/>
            <person name="Yang L."/>
            <person name="Zheng W."/>
            <person name="Tian Y."/>
            <person name="Yu Z."/>
            <person name="Xu H.Jr."/>
            <person name="Zheng T."/>
        </authorList>
    </citation>
    <scope>NUCLEOTIDE SEQUENCE [LARGE SCALE GENOMIC DNA]</scope>
    <source>
        <strain evidence="8 9">KD52</strain>
    </source>
</reference>
<dbReference type="STRING" id="1524460.IX84_26945"/>
<evidence type="ECO:0000256" key="3">
    <source>
        <dbReference type="ARBA" id="ARBA00022679"/>
    </source>
</evidence>
<name>A0A098S0P3_9BACT</name>
<feature type="active site" evidence="6">
    <location>
        <position position="165"/>
    </location>
</feature>
<organism evidence="8 9">
    <name type="scientific">Phaeodactylibacter xiamenensis</name>
    <dbReference type="NCBI Taxonomy" id="1524460"/>
    <lineage>
        <taxon>Bacteria</taxon>
        <taxon>Pseudomonadati</taxon>
        <taxon>Bacteroidota</taxon>
        <taxon>Saprospiria</taxon>
        <taxon>Saprospirales</taxon>
        <taxon>Haliscomenobacteraceae</taxon>
        <taxon>Phaeodactylibacter</taxon>
    </lineage>
</organism>
<dbReference type="InterPro" id="IPR029494">
    <property type="entry name" value="DarT"/>
</dbReference>
<protein>
    <recommendedName>
        <fullName evidence="7">DarT domain-containing protein</fullName>
    </recommendedName>
</protein>
<accession>A0A098S0P3</accession>
<keyword evidence="2 6" id="KW-0328">Glycosyltransferase</keyword>
<dbReference type="EMBL" id="JPOS01000084">
    <property type="protein sequence ID" value="KGE85710.1"/>
    <property type="molecule type" value="Genomic_DNA"/>
</dbReference>
<evidence type="ECO:0000259" key="7">
    <source>
        <dbReference type="PROSITE" id="PS52018"/>
    </source>
</evidence>
<evidence type="ECO:0000256" key="6">
    <source>
        <dbReference type="PROSITE-ProRule" id="PRU01362"/>
    </source>
</evidence>
<evidence type="ECO:0000256" key="1">
    <source>
        <dbReference type="ARBA" id="ARBA00022649"/>
    </source>
</evidence>
<sequence length="214" mass="25132">MPGNIPDEIWLFRIVHIDNLPFLLERGMFASTHPDKDPDYVFIGDTKLTEQRRHYPIPLEGRGHIGEYVAFYFGHLSPMLYNIHTGYRGIVQRPQSDIVYICCTLGTIEAANCNYLFTDGHAKQRITQFYKDKSDLEQVDWDIVYQKYWRNDEEDRDRMRRKQAELLVKGHVPVSCIDRLVVFDDESKHAVSPILEKLGLNLDIYVNPKGKFYY</sequence>
<comment type="catalytic activity">
    <reaction evidence="6">
        <text>a thymidine in DNA + NAD(+) = an N-(ADP-alpha-D-ribosyl)-thymidine in DNA + nicotinamide + H(+)</text>
        <dbReference type="Rhea" id="RHEA:71651"/>
        <dbReference type="Rhea" id="RHEA-COMP:13556"/>
        <dbReference type="Rhea" id="RHEA-COMP:18051"/>
        <dbReference type="ChEBI" id="CHEBI:15378"/>
        <dbReference type="ChEBI" id="CHEBI:17154"/>
        <dbReference type="ChEBI" id="CHEBI:57540"/>
        <dbReference type="ChEBI" id="CHEBI:137386"/>
        <dbReference type="ChEBI" id="CHEBI:191199"/>
    </reaction>
</comment>
<comment type="caution">
    <text evidence="6">Lacks conserved residue(s) required for the propagation of feature annotation.</text>
</comment>
<evidence type="ECO:0000256" key="4">
    <source>
        <dbReference type="ARBA" id="ARBA00022695"/>
    </source>
</evidence>
<evidence type="ECO:0000313" key="8">
    <source>
        <dbReference type="EMBL" id="KGE85710.1"/>
    </source>
</evidence>
<dbReference type="GO" id="GO:0016757">
    <property type="term" value="F:glycosyltransferase activity"/>
    <property type="evidence" value="ECO:0007669"/>
    <property type="project" value="UniProtKB-UniRule"/>
</dbReference>
<dbReference type="GO" id="GO:0016779">
    <property type="term" value="F:nucleotidyltransferase activity"/>
    <property type="evidence" value="ECO:0007669"/>
    <property type="project" value="UniProtKB-UniRule"/>
</dbReference>
<dbReference type="PROSITE" id="PS52018">
    <property type="entry name" value="DART"/>
    <property type="match status" value="1"/>
</dbReference>
<dbReference type="AlphaFoldDB" id="A0A098S0P3"/>
<feature type="binding site" evidence="6">
    <location>
        <position position="52"/>
    </location>
    <ligand>
        <name>NAD(+)</name>
        <dbReference type="ChEBI" id="CHEBI:57540"/>
    </ligand>
</feature>
<feature type="binding site" evidence="6">
    <location>
        <begin position="13"/>
        <end position="15"/>
    </location>
    <ligand>
        <name>NAD(+)</name>
        <dbReference type="ChEBI" id="CHEBI:57540"/>
    </ligand>
</feature>